<reference evidence="11" key="1">
    <citation type="submission" date="2022-01" db="EMBL/GenBank/DDBJ databases">
        <authorList>
            <person name="King R."/>
        </authorList>
    </citation>
    <scope>NUCLEOTIDE SEQUENCE</scope>
</reference>
<evidence type="ECO:0000313" key="12">
    <source>
        <dbReference type="Proteomes" id="UP001152798"/>
    </source>
</evidence>
<dbReference type="AlphaFoldDB" id="A0A9P0HTP2"/>
<dbReference type="PANTHER" id="PTHR21304:SF0">
    <property type="entry name" value="MICOS COMPLEX SUBUNIT MIC10"/>
    <property type="match status" value="1"/>
</dbReference>
<evidence type="ECO:0000256" key="10">
    <source>
        <dbReference type="SAM" id="MobiDB-lite"/>
    </source>
</evidence>
<keyword evidence="5 9" id="KW-0999">Mitochondrion inner membrane</keyword>
<name>A0A9P0HTP2_NEZVI</name>
<evidence type="ECO:0000256" key="8">
    <source>
        <dbReference type="ARBA" id="ARBA00023136"/>
    </source>
</evidence>
<keyword evidence="4" id="KW-0812">Transmembrane</keyword>
<keyword evidence="7 9" id="KW-0496">Mitochondrion</keyword>
<comment type="similarity">
    <text evidence="3 9">Belongs to the MICOS complex subunit Mic10 family.</text>
</comment>
<feature type="region of interest" description="Disordered" evidence="10">
    <location>
        <begin position="1"/>
        <end position="24"/>
    </location>
</feature>
<evidence type="ECO:0000256" key="3">
    <source>
        <dbReference type="ARBA" id="ARBA00006792"/>
    </source>
</evidence>
<evidence type="ECO:0000256" key="6">
    <source>
        <dbReference type="ARBA" id="ARBA00022989"/>
    </source>
</evidence>
<dbReference type="Pfam" id="PF04418">
    <property type="entry name" value="DUF543"/>
    <property type="match status" value="1"/>
</dbReference>
<evidence type="ECO:0000313" key="11">
    <source>
        <dbReference type="EMBL" id="CAH1408092.1"/>
    </source>
</evidence>
<dbReference type="OrthoDB" id="1916310at2759"/>
<dbReference type="EMBL" id="OV725083">
    <property type="protein sequence ID" value="CAH1408092.1"/>
    <property type="molecule type" value="Genomic_DNA"/>
</dbReference>
<evidence type="ECO:0000256" key="2">
    <source>
        <dbReference type="ARBA" id="ARBA00004434"/>
    </source>
</evidence>
<evidence type="ECO:0000256" key="9">
    <source>
        <dbReference type="RuleBase" id="RU363011"/>
    </source>
</evidence>
<evidence type="ECO:0000256" key="4">
    <source>
        <dbReference type="ARBA" id="ARBA00022692"/>
    </source>
</evidence>
<organism evidence="11 12">
    <name type="scientific">Nezara viridula</name>
    <name type="common">Southern green stink bug</name>
    <name type="synonym">Cimex viridulus</name>
    <dbReference type="NCBI Taxonomy" id="85310"/>
    <lineage>
        <taxon>Eukaryota</taxon>
        <taxon>Metazoa</taxon>
        <taxon>Ecdysozoa</taxon>
        <taxon>Arthropoda</taxon>
        <taxon>Hexapoda</taxon>
        <taxon>Insecta</taxon>
        <taxon>Pterygota</taxon>
        <taxon>Neoptera</taxon>
        <taxon>Paraneoptera</taxon>
        <taxon>Hemiptera</taxon>
        <taxon>Heteroptera</taxon>
        <taxon>Panheteroptera</taxon>
        <taxon>Pentatomomorpha</taxon>
        <taxon>Pentatomoidea</taxon>
        <taxon>Pentatomidae</taxon>
        <taxon>Pentatominae</taxon>
        <taxon>Nezara</taxon>
    </lineage>
</organism>
<keyword evidence="8" id="KW-0472">Membrane</keyword>
<gene>
    <name evidence="11" type="ORF">NEZAVI_LOCUS15684</name>
</gene>
<protein>
    <recommendedName>
        <fullName evidence="9">MICOS complex subunit MIC10</fullName>
    </recommendedName>
</protein>
<keyword evidence="12" id="KW-1185">Reference proteome</keyword>
<proteinExistence type="inferred from homology"/>
<dbReference type="Proteomes" id="UP001152798">
    <property type="component" value="Chromosome 7"/>
</dbReference>
<evidence type="ECO:0000256" key="1">
    <source>
        <dbReference type="ARBA" id="ARBA00002689"/>
    </source>
</evidence>
<keyword evidence="6" id="KW-1133">Transmembrane helix</keyword>
<comment type="subcellular location">
    <subcellularLocation>
        <location evidence="2 9">Mitochondrion inner membrane</location>
        <topology evidence="2 9">Single-pass membrane protein</topology>
    </subcellularLocation>
</comment>
<comment type="subunit">
    <text evidence="9">Component of the mitochondrial contact site and cristae organizing system (MICOS) complex.</text>
</comment>
<comment type="function">
    <text evidence="1 9">Component of the MICOS complex, a large protein complex of the mitochondrial inner membrane that plays crucial roles in the maintenance of crista junctions, inner membrane architecture, and formation of contact sites to the outer membrane.</text>
</comment>
<dbReference type="GO" id="GO:0061617">
    <property type="term" value="C:MICOS complex"/>
    <property type="evidence" value="ECO:0007669"/>
    <property type="project" value="UniProtKB-UniRule"/>
</dbReference>
<feature type="compositionally biased region" description="Basic and acidic residues" evidence="10">
    <location>
        <begin position="15"/>
        <end position="24"/>
    </location>
</feature>
<sequence>MSAEGPVDFCPKPKPKVEEAEQPKKRPCKIIRPDYCPPIPDPDPCEGPFLFDYTPEQPSRGPPQFPEEIFAWQWKRCLNDLMWKLGCGIFLGYLGSKLIFQKKKWPTIIGAGIGIGWASENCERELRSCFSSN</sequence>
<accession>A0A9P0HTP2</accession>
<dbReference type="InterPro" id="IPR007512">
    <property type="entry name" value="Mic10"/>
</dbReference>
<evidence type="ECO:0000256" key="7">
    <source>
        <dbReference type="ARBA" id="ARBA00023128"/>
    </source>
</evidence>
<evidence type="ECO:0000256" key="5">
    <source>
        <dbReference type="ARBA" id="ARBA00022792"/>
    </source>
</evidence>
<dbReference type="PANTHER" id="PTHR21304">
    <property type="entry name" value="MICOS COMPLEX SUBUNIT MIC10"/>
    <property type="match status" value="1"/>
</dbReference>